<dbReference type="GO" id="GO:0008311">
    <property type="term" value="F:double-stranded DNA 3'-5' DNA exonuclease activity"/>
    <property type="evidence" value="ECO:0007669"/>
    <property type="project" value="InterPro"/>
</dbReference>
<comment type="cofactor">
    <cofactor evidence="7">
        <name>Mg(2+)</name>
        <dbReference type="ChEBI" id="CHEBI:18420"/>
    </cofactor>
    <cofactor evidence="7">
        <name>Mn(2+)</name>
        <dbReference type="ChEBI" id="CHEBI:29035"/>
    </cofactor>
    <text evidence="7">Probably binds two magnesium or manganese ions per subunit.</text>
</comment>
<dbReference type="Gene3D" id="3.60.10.10">
    <property type="entry name" value="Endonuclease/exonuclease/phosphatase"/>
    <property type="match status" value="1"/>
</dbReference>
<evidence type="ECO:0000256" key="7">
    <source>
        <dbReference type="PIRSR" id="PIRSR604808-2"/>
    </source>
</evidence>
<feature type="binding site" evidence="7">
    <location>
        <position position="34"/>
    </location>
    <ligand>
        <name>Mg(2+)</name>
        <dbReference type="ChEBI" id="CHEBI:18420"/>
        <label>1</label>
    </ligand>
</feature>
<feature type="binding site" evidence="7">
    <location>
        <position position="248"/>
    </location>
    <ligand>
        <name>Mg(2+)</name>
        <dbReference type="ChEBI" id="CHEBI:18420"/>
        <label>1</label>
    </ligand>
</feature>
<dbReference type="OrthoDB" id="9803914at2"/>
<evidence type="ECO:0000256" key="6">
    <source>
        <dbReference type="PIRSR" id="PIRSR604808-1"/>
    </source>
</evidence>
<dbReference type="PANTHER" id="PTHR43250:SF2">
    <property type="entry name" value="EXODEOXYRIBONUCLEASE III"/>
    <property type="match status" value="1"/>
</dbReference>
<dbReference type="RefSeq" id="WP_038499963.1">
    <property type="nucleotide sequence ID" value="NZ_AFWK01000008.1"/>
</dbReference>
<dbReference type="PROSITE" id="PS51435">
    <property type="entry name" value="AP_NUCLEASE_F1_4"/>
    <property type="match status" value="1"/>
</dbReference>
<feature type="binding site" evidence="7">
    <location>
        <position position="151"/>
    </location>
    <ligand>
        <name>Mg(2+)</name>
        <dbReference type="ChEBI" id="CHEBI:18420"/>
        <label>1</label>
    </ligand>
</feature>
<dbReference type="InterPro" id="IPR037493">
    <property type="entry name" value="ExoIII-like"/>
</dbReference>
<feature type="active site" description="Proton donor/acceptor" evidence="6">
    <location>
        <position position="149"/>
    </location>
</feature>
<evidence type="ECO:0000259" key="9">
    <source>
        <dbReference type="Pfam" id="PF03372"/>
    </source>
</evidence>
<sequence>MKLATWNVNSLKVRLEQVLAWLDESECDVLCLQELKMDTPLFPQERFEEKGFHCAWIGQKTYNGVAIISRYPLSDIIYNNPYFEDTQKRLVTATVSAPIGNVRVICAYCPNGSDIESEKYHYKLSWFKALNHWVAEQLQQHPKLVLNGDFNIAPQDQDIHSGYKGPILISEAERMAFQHLLDLGLHDAFRLFEQEEKSFSWWDYRMMSFRRNAGLRIDHILISQSLVNECHACVIDKAPRKNEKPSDHTPVVATFLS</sequence>
<keyword evidence="5 7" id="KW-0460">Magnesium</keyword>
<dbReference type="STRING" id="1072685.IX83_05490"/>
<dbReference type="AlphaFoldDB" id="A0A077DDC8"/>
<dbReference type="NCBIfam" id="TIGR00195">
    <property type="entry name" value="exoDNase_III"/>
    <property type="match status" value="1"/>
</dbReference>
<feature type="active site" description="Proton acceptor" evidence="6">
    <location>
        <position position="248"/>
    </location>
</feature>
<evidence type="ECO:0000256" key="5">
    <source>
        <dbReference type="ARBA" id="ARBA00022842"/>
    </source>
</evidence>
<name>A0A077DDC8_9BURK</name>
<feature type="active site" evidence="6">
    <location>
        <position position="108"/>
    </location>
</feature>
<dbReference type="InterPro" id="IPR020848">
    <property type="entry name" value="AP_endonuclease_F1_CS"/>
</dbReference>
<dbReference type="PANTHER" id="PTHR43250">
    <property type="entry name" value="EXODEOXYRIBONUCLEASE III"/>
    <property type="match status" value="1"/>
</dbReference>
<feature type="domain" description="Endonuclease/exonuclease/phosphatase" evidence="9">
    <location>
        <begin position="4"/>
        <end position="248"/>
    </location>
</feature>
<feature type="site" description="Interaction with DNA substrate" evidence="8">
    <location>
        <position position="248"/>
    </location>
</feature>
<evidence type="ECO:0000256" key="1">
    <source>
        <dbReference type="ARBA" id="ARBA00001936"/>
    </source>
</evidence>
<organism evidence="10 11">
    <name type="scientific">Basilea psittacipulmonis DSM 24701</name>
    <dbReference type="NCBI Taxonomy" id="1072685"/>
    <lineage>
        <taxon>Bacteria</taxon>
        <taxon>Pseudomonadati</taxon>
        <taxon>Pseudomonadota</taxon>
        <taxon>Betaproteobacteria</taxon>
        <taxon>Burkholderiales</taxon>
        <taxon>Alcaligenaceae</taxon>
        <taxon>Basilea</taxon>
    </lineage>
</organism>
<dbReference type="GO" id="GO:0046872">
    <property type="term" value="F:metal ion binding"/>
    <property type="evidence" value="ECO:0007669"/>
    <property type="project" value="UniProtKB-KW"/>
</dbReference>
<dbReference type="PROSITE" id="PS00728">
    <property type="entry name" value="AP_NUCLEASE_F1_3"/>
    <property type="match status" value="1"/>
</dbReference>
<keyword evidence="4" id="KW-0378">Hydrolase</keyword>
<dbReference type="EMBL" id="CP009238">
    <property type="protein sequence ID" value="AIL32840.1"/>
    <property type="molecule type" value="Genomic_DNA"/>
</dbReference>
<keyword evidence="7" id="KW-0464">Manganese</keyword>
<proteinExistence type="inferred from homology"/>
<accession>A0A077DDC8</accession>
<dbReference type="GO" id="GO:0004519">
    <property type="term" value="F:endonuclease activity"/>
    <property type="evidence" value="ECO:0007669"/>
    <property type="project" value="InterPro"/>
</dbReference>
<evidence type="ECO:0000313" key="10">
    <source>
        <dbReference type="EMBL" id="AIL32840.1"/>
    </source>
</evidence>
<dbReference type="InterPro" id="IPR036691">
    <property type="entry name" value="Endo/exonu/phosph_ase_sf"/>
</dbReference>
<feature type="binding site" evidence="7">
    <location>
        <position position="247"/>
    </location>
    <ligand>
        <name>Mg(2+)</name>
        <dbReference type="ChEBI" id="CHEBI:18420"/>
        <label>1</label>
    </ligand>
</feature>
<feature type="binding site" evidence="7">
    <location>
        <position position="7"/>
    </location>
    <ligand>
        <name>Mg(2+)</name>
        <dbReference type="ChEBI" id="CHEBI:18420"/>
        <label>1</label>
    </ligand>
</feature>
<evidence type="ECO:0000256" key="2">
    <source>
        <dbReference type="ARBA" id="ARBA00007092"/>
    </source>
</evidence>
<dbReference type="InterPro" id="IPR005135">
    <property type="entry name" value="Endo/exonuclease/phosphatase"/>
</dbReference>
<evidence type="ECO:0000256" key="4">
    <source>
        <dbReference type="ARBA" id="ARBA00022801"/>
    </source>
</evidence>
<dbReference type="GO" id="GO:0003677">
    <property type="term" value="F:DNA binding"/>
    <property type="evidence" value="ECO:0007669"/>
    <property type="project" value="InterPro"/>
</dbReference>
<feature type="binding site" evidence="7">
    <location>
        <position position="149"/>
    </location>
    <ligand>
        <name>Mg(2+)</name>
        <dbReference type="ChEBI" id="CHEBI:18420"/>
        <label>1</label>
    </ligand>
</feature>
<dbReference type="eggNOG" id="COG0708">
    <property type="taxonomic scope" value="Bacteria"/>
</dbReference>
<reference evidence="10 11" key="1">
    <citation type="journal article" date="2014" name="BMC Genomics">
        <title>A genomic perspective on a new bacterial genus and species from the Alcaligenaceae family, Basilea psittacipulmonis.</title>
        <authorList>
            <person name="Whiteson K.L."/>
            <person name="Hernandez D."/>
            <person name="Lazarevic V."/>
            <person name="Gaia N."/>
            <person name="Farinelli L."/>
            <person name="Francois P."/>
            <person name="Pilo P."/>
            <person name="Frey J."/>
            <person name="Schrenzel J."/>
        </authorList>
    </citation>
    <scope>NUCLEOTIDE SEQUENCE [LARGE SCALE GENOMIC DNA]</scope>
    <source>
        <strain evidence="10 11">DSM 24701</strain>
    </source>
</reference>
<feature type="site" description="Transition state stabilizer" evidence="8">
    <location>
        <position position="151"/>
    </location>
</feature>
<dbReference type="NCBIfam" id="TIGR00633">
    <property type="entry name" value="xth"/>
    <property type="match status" value="1"/>
</dbReference>
<dbReference type="InterPro" id="IPR004808">
    <property type="entry name" value="AP_endonuc_1"/>
</dbReference>
<comment type="cofactor">
    <cofactor evidence="1">
        <name>Mn(2+)</name>
        <dbReference type="ChEBI" id="CHEBI:29035"/>
    </cofactor>
</comment>
<keyword evidence="11" id="KW-1185">Reference proteome</keyword>
<evidence type="ECO:0000313" key="11">
    <source>
        <dbReference type="Proteomes" id="UP000028945"/>
    </source>
</evidence>
<comment type="similarity">
    <text evidence="2">Belongs to the DNA repair enzymes AP/ExoA family.</text>
</comment>
<dbReference type="KEGG" id="bpsi:IX83_05490"/>
<protein>
    <submittedName>
        <fullName evidence="10">Exodeoxyribonuclease III</fullName>
    </submittedName>
</protein>
<evidence type="ECO:0000256" key="8">
    <source>
        <dbReference type="PIRSR" id="PIRSR604808-3"/>
    </source>
</evidence>
<keyword evidence="3 7" id="KW-0479">Metal-binding</keyword>
<gene>
    <name evidence="10" type="ORF">IX83_05490</name>
</gene>
<evidence type="ECO:0000256" key="3">
    <source>
        <dbReference type="ARBA" id="ARBA00022723"/>
    </source>
</evidence>
<dbReference type="SUPFAM" id="SSF56219">
    <property type="entry name" value="DNase I-like"/>
    <property type="match status" value="1"/>
</dbReference>
<dbReference type="Pfam" id="PF03372">
    <property type="entry name" value="Exo_endo_phos"/>
    <property type="match status" value="1"/>
</dbReference>
<dbReference type="GO" id="GO:0006281">
    <property type="term" value="P:DNA repair"/>
    <property type="evidence" value="ECO:0007669"/>
    <property type="project" value="InterPro"/>
</dbReference>
<dbReference type="CDD" id="cd09086">
    <property type="entry name" value="ExoIII-like_AP-endo"/>
    <property type="match status" value="1"/>
</dbReference>
<feature type="site" description="Important for catalytic activity" evidence="8">
    <location>
        <position position="218"/>
    </location>
</feature>
<dbReference type="Proteomes" id="UP000028945">
    <property type="component" value="Chromosome"/>
</dbReference>
<dbReference type="HOGENOM" id="CLU_027539_0_1_4"/>